<gene>
    <name evidence="1" type="ORF">PPERSA_08927</name>
</gene>
<dbReference type="EMBL" id="LDAU01000057">
    <property type="protein sequence ID" value="KRX08823.1"/>
    <property type="molecule type" value="Genomic_DNA"/>
</dbReference>
<comment type="caution">
    <text evidence="1">The sequence shown here is derived from an EMBL/GenBank/DDBJ whole genome shotgun (WGS) entry which is preliminary data.</text>
</comment>
<dbReference type="AlphaFoldDB" id="A0A0V0R2U5"/>
<sequence>MKKAFITKQIELTYQEIRIFLQAVFKMTMYDDDQEDSLMVYLANLYQQHVFEDDDENTVYMGKQVTQFFEKRIIEEFVNQQARSIYENLIDYYDIREDMDEEMYKWITDGRTSLFGFTLNSYLMSLEKIDRLLEASQTEYESDIEELVEGLENEFQNYYSDPCSNINKSDEQLEIEDKLEFSSDNIDIQAGDQIRVNQDL</sequence>
<name>A0A0V0R2U5_PSEPJ</name>
<organism evidence="1 2">
    <name type="scientific">Pseudocohnilembus persalinus</name>
    <name type="common">Ciliate</name>
    <dbReference type="NCBI Taxonomy" id="266149"/>
    <lineage>
        <taxon>Eukaryota</taxon>
        <taxon>Sar</taxon>
        <taxon>Alveolata</taxon>
        <taxon>Ciliophora</taxon>
        <taxon>Intramacronucleata</taxon>
        <taxon>Oligohymenophorea</taxon>
        <taxon>Scuticociliatia</taxon>
        <taxon>Philasterida</taxon>
        <taxon>Pseudocohnilembidae</taxon>
        <taxon>Pseudocohnilembus</taxon>
    </lineage>
</organism>
<keyword evidence="2" id="KW-1185">Reference proteome</keyword>
<reference evidence="1 2" key="1">
    <citation type="journal article" date="2015" name="Sci. Rep.">
        <title>Genome of the facultative scuticociliatosis pathogen Pseudocohnilembus persalinus provides insight into its virulence through horizontal gene transfer.</title>
        <authorList>
            <person name="Xiong J."/>
            <person name="Wang G."/>
            <person name="Cheng J."/>
            <person name="Tian M."/>
            <person name="Pan X."/>
            <person name="Warren A."/>
            <person name="Jiang C."/>
            <person name="Yuan D."/>
            <person name="Miao W."/>
        </authorList>
    </citation>
    <scope>NUCLEOTIDE SEQUENCE [LARGE SCALE GENOMIC DNA]</scope>
    <source>
        <strain evidence="1">36N120E</strain>
    </source>
</reference>
<accession>A0A0V0R2U5</accession>
<evidence type="ECO:0000313" key="2">
    <source>
        <dbReference type="Proteomes" id="UP000054937"/>
    </source>
</evidence>
<protein>
    <submittedName>
        <fullName evidence="1">Uncharacterized protein</fullName>
    </submittedName>
</protein>
<proteinExistence type="predicted"/>
<dbReference type="InParanoid" id="A0A0V0R2U5"/>
<evidence type="ECO:0000313" key="1">
    <source>
        <dbReference type="EMBL" id="KRX08823.1"/>
    </source>
</evidence>
<dbReference type="Proteomes" id="UP000054937">
    <property type="component" value="Unassembled WGS sequence"/>
</dbReference>